<evidence type="ECO:0000256" key="1">
    <source>
        <dbReference type="SAM" id="MobiDB-lite"/>
    </source>
</evidence>
<reference evidence="2" key="1">
    <citation type="submission" date="2014-11" db="EMBL/GenBank/DDBJ databases">
        <authorList>
            <person name="Amaro Gonzalez C."/>
        </authorList>
    </citation>
    <scope>NUCLEOTIDE SEQUENCE</scope>
</reference>
<dbReference type="EMBL" id="GBXM01058281">
    <property type="protein sequence ID" value="JAH50296.1"/>
    <property type="molecule type" value="Transcribed_RNA"/>
</dbReference>
<sequence length="31" mass="3268">MARSEATHNTATITTKPPASEVPRAQCPLST</sequence>
<dbReference type="AlphaFoldDB" id="A0A0E9T9K3"/>
<organism evidence="2">
    <name type="scientific">Anguilla anguilla</name>
    <name type="common">European freshwater eel</name>
    <name type="synonym">Muraena anguilla</name>
    <dbReference type="NCBI Taxonomy" id="7936"/>
    <lineage>
        <taxon>Eukaryota</taxon>
        <taxon>Metazoa</taxon>
        <taxon>Chordata</taxon>
        <taxon>Craniata</taxon>
        <taxon>Vertebrata</taxon>
        <taxon>Euteleostomi</taxon>
        <taxon>Actinopterygii</taxon>
        <taxon>Neopterygii</taxon>
        <taxon>Teleostei</taxon>
        <taxon>Anguilliformes</taxon>
        <taxon>Anguillidae</taxon>
        <taxon>Anguilla</taxon>
    </lineage>
</organism>
<reference evidence="2" key="2">
    <citation type="journal article" date="2015" name="Fish Shellfish Immunol.">
        <title>Early steps in the European eel (Anguilla anguilla)-Vibrio vulnificus interaction in the gills: Role of the RtxA13 toxin.</title>
        <authorList>
            <person name="Callol A."/>
            <person name="Pajuelo D."/>
            <person name="Ebbesson L."/>
            <person name="Teles M."/>
            <person name="MacKenzie S."/>
            <person name="Amaro C."/>
        </authorList>
    </citation>
    <scope>NUCLEOTIDE SEQUENCE</scope>
</reference>
<protein>
    <submittedName>
        <fullName evidence="2">Uncharacterized protein</fullName>
    </submittedName>
</protein>
<proteinExistence type="predicted"/>
<feature type="region of interest" description="Disordered" evidence="1">
    <location>
        <begin position="1"/>
        <end position="31"/>
    </location>
</feature>
<name>A0A0E9T9K3_ANGAN</name>
<evidence type="ECO:0000313" key="2">
    <source>
        <dbReference type="EMBL" id="JAH50296.1"/>
    </source>
</evidence>
<accession>A0A0E9T9K3</accession>
<feature type="compositionally biased region" description="Polar residues" evidence="1">
    <location>
        <begin position="7"/>
        <end position="17"/>
    </location>
</feature>